<accession>A0A8S1RM40</accession>
<dbReference type="Proteomes" id="UP000692954">
    <property type="component" value="Unassembled WGS sequence"/>
</dbReference>
<reference evidence="1" key="1">
    <citation type="submission" date="2021-01" db="EMBL/GenBank/DDBJ databases">
        <authorList>
            <consortium name="Genoscope - CEA"/>
            <person name="William W."/>
        </authorList>
    </citation>
    <scope>NUCLEOTIDE SEQUENCE</scope>
</reference>
<dbReference type="AlphaFoldDB" id="A0A8S1RM40"/>
<organism evidence="1 2">
    <name type="scientific">Paramecium sonneborni</name>
    <dbReference type="NCBI Taxonomy" id="65129"/>
    <lineage>
        <taxon>Eukaryota</taxon>
        <taxon>Sar</taxon>
        <taxon>Alveolata</taxon>
        <taxon>Ciliophora</taxon>
        <taxon>Intramacronucleata</taxon>
        <taxon>Oligohymenophorea</taxon>
        <taxon>Peniculida</taxon>
        <taxon>Parameciidae</taxon>
        <taxon>Paramecium</taxon>
    </lineage>
</organism>
<protein>
    <submittedName>
        <fullName evidence="1">Uncharacterized protein</fullName>
    </submittedName>
</protein>
<proteinExistence type="predicted"/>
<evidence type="ECO:0000313" key="1">
    <source>
        <dbReference type="EMBL" id="CAD8128180.1"/>
    </source>
</evidence>
<dbReference type="EMBL" id="CAJJDN010000184">
    <property type="protein sequence ID" value="CAD8128180.1"/>
    <property type="molecule type" value="Genomic_DNA"/>
</dbReference>
<keyword evidence="2" id="KW-1185">Reference proteome</keyword>
<name>A0A8S1RM40_9CILI</name>
<comment type="caution">
    <text evidence="1">The sequence shown here is derived from an EMBL/GenBank/DDBJ whole genome shotgun (WGS) entry which is preliminary data.</text>
</comment>
<sequence length="82" mass="10164">MQRMEMISEFNEIRNRWQQLILSYKLELQEQNKIFYIKILIPEITYTIETVDYIMFSINIVYKEQGQTNLNEEDKRRLLTRN</sequence>
<evidence type="ECO:0000313" key="2">
    <source>
        <dbReference type="Proteomes" id="UP000692954"/>
    </source>
</evidence>
<gene>
    <name evidence="1" type="ORF">PSON_ATCC_30995.1.T1840011</name>
</gene>